<sequence>MKLIRLYLRDHLLLHDLDLRFNRSGRLDEKENYHLDFIVGVNGSGKSTLLRTLVEIFSSLQTGQGAEYEYYLEYELAKKDHTVKIFIDKHWNKENSIWHIVTTTITSDGETQEFYTSVLESQYLPDRVIVYTTGSEDEWINLLADNFRYTFTPDAPQEVLINPVNRSIFELPTSSGNSEGLDIFTQGELPFVFIRGSRLNTITLCGLLRSITEPENPYIKPLSKVLEAIGIEKFTGFSLNFRIYDRLSPKTTYEEILSIQPNEIRHASDRLIPFNLTSNNNLAKVLLEKTNGAFSLFQLLASLQEPGPTGDPTIQPPSIFLQKKECKVTEGEGNTGDNIPRVFLLDWLSDGERAFLGRMALLTMLDLDNSLIILDEPEVHFNDYWKREVVSLLDGMMRDHSNHILITTHSSILLSDVTEGQITVFVKNPEGITEQRRPGIKTFGADPSEIMMVTFDTELSSGTRSEKELVNAIQNGDHEKVAGLLEMIGPGMWRFRLKQRLEEIDATSA</sequence>
<organism evidence="2">
    <name type="scientific">bioreactor metagenome</name>
    <dbReference type="NCBI Taxonomy" id="1076179"/>
    <lineage>
        <taxon>unclassified sequences</taxon>
        <taxon>metagenomes</taxon>
        <taxon>ecological metagenomes</taxon>
    </lineage>
</organism>
<gene>
    <name evidence="2" type="ORF">SDC9_53985</name>
</gene>
<dbReference type="InterPro" id="IPR003959">
    <property type="entry name" value="ATPase_AAA_core"/>
</dbReference>
<name>A0A644WW10_9ZZZZ</name>
<dbReference type="InterPro" id="IPR027417">
    <property type="entry name" value="P-loop_NTPase"/>
</dbReference>
<dbReference type="GO" id="GO:0016887">
    <property type="term" value="F:ATP hydrolysis activity"/>
    <property type="evidence" value="ECO:0007669"/>
    <property type="project" value="InterPro"/>
</dbReference>
<reference evidence="2" key="1">
    <citation type="submission" date="2019-08" db="EMBL/GenBank/DDBJ databases">
        <authorList>
            <person name="Kucharzyk K."/>
            <person name="Murdoch R.W."/>
            <person name="Higgins S."/>
            <person name="Loffler F."/>
        </authorList>
    </citation>
    <scope>NUCLEOTIDE SEQUENCE</scope>
</reference>
<dbReference type="SUPFAM" id="SSF52540">
    <property type="entry name" value="P-loop containing nucleoside triphosphate hydrolases"/>
    <property type="match status" value="1"/>
</dbReference>
<dbReference type="InterPro" id="IPR051396">
    <property type="entry name" value="Bact_Antivir_Def_Nuclease"/>
</dbReference>
<dbReference type="Pfam" id="PF13304">
    <property type="entry name" value="AAA_21"/>
    <property type="match status" value="1"/>
</dbReference>
<protein>
    <recommendedName>
        <fullName evidence="1">ATPase AAA-type core domain-containing protein</fullName>
    </recommendedName>
</protein>
<proteinExistence type="predicted"/>
<accession>A0A644WW10</accession>
<evidence type="ECO:0000259" key="1">
    <source>
        <dbReference type="Pfam" id="PF13304"/>
    </source>
</evidence>
<comment type="caution">
    <text evidence="2">The sequence shown here is derived from an EMBL/GenBank/DDBJ whole genome shotgun (WGS) entry which is preliminary data.</text>
</comment>
<evidence type="ECO:0000313" key="2">
    <source>
        <dbReference type="EMBL" id="MPM07678.1"/>
    </source>
</evidence>
<dbReference type="EMBL" id="VSSQ01001364">
    <property type="protein sequence ID" value="MPM07678.1"/>
    <property type="molecule type" value="Genomic_DNA"/>
</dbReference>
<dbReference type="PANTHER" id="PTHR43581">
    <property type="entry name" value="ATP/GTP PHOSPHATASE"/>
    <property type="match status" value="1"/>
</dbReference>
<feature type="domain" description="ATPase AAA-type core" evidence="1">
    <location>
        <begin position="344"/>
        <end position="415"/>
    </location>
</feature>
<dbReference type="PANTHER" id="PTHR43581:SF2">
    <property type="entry name" value="EXCINUCLEASE ATPASE SUBUNIT"/>
    <property type="match status" value="1"/>
</dbReference>
<dbReference type="GO" id="GO:0005524">
    <property type="term" value="F:ATP binding"/>
    <property type="evidence" value="ECO:0007669"/>
    <property type="project" value="InterPro"/>
</dbReference>
<dbReference type="AlphaFoldDB" id="A0A644WW10"/>
<dbReference type="Gene3D" id="3.40.50.300">
    <property type="entry name" value="P-loop containing nucleotide triphosphate hydrolases"/>
    <property type="match status" value="1"/>
</dbReference>